<dbReference type="EMBL" id="CAUOFW020005227">
    <property type="protein sequence ID" value="CAK9169070.1"/>
    <property type="molecule type" value="Genomic_DNA"/>
</dbReference>
<sequence>MDAYVNGSMGKFDNEYFSIDDTECVAKLLMNRAFNKFELEDVRKLAAELCGRIHPYILFPIVSSQLKIAANAHDLLKIKACLFSICTSLVVKICHHYEFIFCFIDFDYRGRDSVLPPVISRITETIETVLLWPSMDGDEVSKAQHGCIDCLALMVCTELQALELFNCTWNGTSIVGEDGCSGSASARNSVHTYVIHQLTCDKNEFISSGREKSEANVPLPFRLCMANVLISACQKISNSGRKPFAQKTLPCLIQSVGVAKEPEIRAACIQVLFSAVYHLKTAILPYSSNLLKVSLKSLREGSDK</sequence>
<dbReference type="SUPFAM" id="SSF48371">
    <property type="entry name" value="ARM repeat"/>
    <property type="match status" value="1"/>
</dbReference>
<feature type="non-terminal residue" evidence="1">
    <location>
        <position position="304"/>
    </location>
</feature>
<dbReference type="PANTHER" id="PTHR37743">
    <property type="entry name" value="ARM REPEAT SUPERFAMILY PROTEIN"/>
    <property type="match status" value="1"/>
</dbReference>
<evidence type="ECO:0000313" key="2">
    <source>
        <dbReference type="Proteomes" id="UP001642360"/>
    </source>
</evidence>
<accession>A0ABC8TI07</accession>
<evidence type="ECO:0000313" key="1">
    <source>
        <dbReference type="EMBL" id="CAK9169070.1"/>
    </source>
</evidence>
<keyword evidence="2" id="KW-1185">Reference proteome</keyword>
<protein>
    <submittedName>
        <fullName evidence="1">Uncharacterized protein</fullName>
    </submittedName>
</protein>
<gene>
    <name evidence="1" type="ORF">ILEXP_LOCUS38508</name>
</gene>
<dbReference type="InterPro" id="IPR016024">
    <property type="entry name" value="ARM-type_fold"/>
</dbReference>
<reference evidence="1 2" key="1">
    <citation type="submission" date="2024-02" db="EMBL/GenBank/DDBJ databases">
        <authorList>
            <person name="Vignale AGUSTIN F."/>
            <person name="Sosa J E."/>
            <person name="Modenutti C."/>
        </authorList>
    </citation>
    <scope>NUCLEOTIDE SEQUENCE [LARGE SCALE GENOMIC DNA]</scope>
</reference>
<dbReference type="Proteomes" id="UP001642360">
    <property type="component" value="Unassembled WGS sequence"/>
</dbReference>
<name>A0ABC8TI07_9AQUA</name>
<comment type="caution">
    <text evidence="1">The sequence shown here is derived from an EMBL/GenBank/DDBJ whole genome shotgun (WGS) entry which is preliminary data.</text>
</comment>
<dbReference type="PANTHER" id="PTHR37743:SF1">
    <property type="entry name" value="ARM REPEAT SUPERFAMILY PROTEIN"/>
    <property type="match status" value="1"/>
</dbReference>
<organism evidence="1 2">
    <name type="scientific">Ilex paraguariensis</name>
    <name type="common">yerba mate</name>
    <dbReference type="NCBI Taxonomy" id="185542"/>
    <lineage>
        <taxon>Eukaryota</taxon>
        <taxon>Viridiplantae</taxon>
        <taxon>Streptophyta</taxon>
        <taxon>Embryophyta</taxon>
        <taxon>Tracheophyta</taxon>
        <taxon>Spermatophyta</taxon>
        <taxon>Magnoliopsida</taxon>
        <taxon>eudicotyledons</taxon>
        <taxon>Gunneridae</taxon>
        <taxon>Pentapetalae</taxon>
        <taxon>asterids</taxon>
        <taxon>campanulids</taxon>
        <taxon>Aquifoliales</taxon>
        <taxon>Aquifoliaceae</taxon>
        <taxon>Ilex</taxon>
    </lineage>
</organism>
<proteinExistence type="predicted"/>
<dbReference type="AlphaFoldDB" id="A0ABC8TI07"/>